<evidence type="ECO:0000256" key="2">
    <source>
        <dbReference type="ARBA" id="ARBA00001946"/>
    </source>
</evidence>
<dbReference type="Proteomes" id="UP001156694">
    <property type="component" value="Unassembled WGS sequence"/>
</dbReference>
<feature type="domain" description="Nudix hydrolase" evidence="7">
    <location>
        <begin position="39"/>
        <end position="175"/>
    </location>
</feature>
<dbReference type="SUPFAM" id="SSF55811">
    <property type="entry name" value="Nudix"/>
    <property type="match status" value="1"/>
</dbReference>
<dbReference type="PANTHER" id="PTHR12992">
    <property type="entry name" value="NUDIX HYDROLASE"/>
    <property type="match status" value="1"/>
</dbReference>
<keyword evidence="4" id="KW-0378">Hydrolase</keyword>
<keyword evidence="6" id="KW-0464">Manganese</keyword>
<keyword evidence="9" id="KW-1185">Reference proteome</keyword>
<evidence type="ECO:0000256" key="5">
    <source>
        <dbReference type="ARBA" id="ARBA00022842"/>
    </source>
</evidence>
<gene>
    <name evidence="8" type="ORF">GCM10007939_16640</name>
</gene>
<keyword evidence="3" id="KW-0479">Metal-binding</keyword>
<dbReference type="CDD" id="cd03426">
    <property type="entry name" value="NUDIX_CoAse_Nudt7"/>
    <property type="match status" value="1"/>
</dbReference>
<dbReference type="InterPro" id="IPR022272">
    <property type="entry name" value="Lipocalin_CS"/>
</dbReference>
<comment type="caution">
    <text evidence="8">The sequence shown here is derived from an EMBL/GenBank/DDBJ whole genome shotgun (WGS) entry which is preliminary data.</text>
</comment>
<dbReference type="PROSITE" id="PS51462">
    <property type="entry name" value="NUDIX"/>
    <property type="match status" value="1"/>
</dbReference>
<evidence type="ECO:0000259" key="7">
    <source>
        <dbReference type="PROSITE" id="PS51462"/>
    </source>
</evidence>
<dbReference type="EMBL" id="BSNN01000004">
    <property type="protein sequence ID" value="GLQ35381.1"/>
    <property type="molecule type" value="Genomic_DNA"/>
</dbReference>
<dbReference type="Pfam" id="PF00293">
    <property type="entry name" value="NUDIX"/>
    <property type="match status" value="1"/>
</dbReference>
<dbReference type="NCBIfam" id="NF007980">
    <property type="entry name" value="PRK10707.1"/>
    <property type="match status" value="1"/>
</dbReference>
<evidence type="ECO:0000313" key="8">
    <source>
        <dbReference type="EMBL" id="GLQ35381.1"/>
    </source>
</evidence>
<sequence>MDIEISADGLRHALAPANKTQATSDFDLNPNLRPSGVQWRAASVLVGLQNYQGRWHVVLTKRSSALRHHPGQIAFPGGKIDAEDADSISAAKREAYEEINLPYHSTEIVGLLPAHETVTGFSVTPVVALIDDGFTPTPEPSEVAEAFRVPLTHVLDFENYAIQNRSWQGITRQYYALPYGPYYIWGATARMLRQFSELLHEAQNA</sequence>
<evidence type="ECO:0000256" key="3">
    <source>
        <dbReference type="ARBA" id="ARBA00022723"/>
    </source>
</evidence>
<accession>A0ABQ5VWE2</accession>
<evidence type="ECO:0000313" key="9">
    <source>
        <dbReference type="Proteomes" id="UP001156694"/>
    </source>
</evidence>
<protein>
    <submittedName>
        <fullName evidence="8">Coenzyme A pyrophosphatase</fullName>
    </submittedName>
</protein>
<evidence type="ECO:0000256" key="1">
    <source>
        <dbReference type="ARBA" id="ARBA00001936"/>
    </source>
</evidence>
<dbReference type="RefSeq" id="WP_284377742.1">
    <property type="nucleotide sequence ID" value="NZ_BSNN01000004.1"/>
</dbReference>
<dbReference type="Gene3D" id="3.90.79.10">
    <property type="entry name" value="Nucleoside Triphosphate Pyrophosphohydrolase"/>
    <property type="match status" value="1"/>
</dbReference>
<organism evidence="8 9">
    <name type="scientific">Amylibacter marinus</name>
    <dbReference type="NCBI Taxonomy" id="1475483"/>
    <lineage>
        <taxon>Bacteria</taxon>
        <taxon>Pseudomonadati</taxon>
        <taxon>Pseudomonadota</taxon>
        <taxon>Alphaproteobacteria</taxon>
        <taxon>Rhodobacterales</taxon>
        <taxon>Paracoccaceae</taxon>
        <taxon>Amylibacter</taxon>
    </lineage>
</organism>
<proteinExistence type="predicted"/>
<evidence type="ECO:0000256" key="4">
    <source>
        <dbReference type="ARBA" id="ARBA00022801"/>
    </source>
</evidence>
<dbReference type="PROSITE" id="PS00213">
    <property type="entry name" value="LIPOCALIN"/>
    <property type="match status" value="1"/>
</dbReference>
<comment type="cofactor">
    <cofactor evidence="2">
        <name>Mg(2+)</name>
        <dbReference type="ChEBI" id="CHEBI:18420"/>
    </cofactor>
</comment>
<dbReference type="InterPro" id="IPR015797">
    <property type="entry name" value="NUDIX_hydrolase-like_dom_sf"/>
</dbReference>
<evidence type="ECO:0000256" key="6">
    <source>
        <dbReference type="ARBA" id="ARBA00023211"/>
    </source>
</evidence>
<name>A0ABQ5VWE2_9RHOB</name>
<dbReference type="InterPro" id="IPR045121">
    <property type="entry name" value="CoAse"/>
</dbReference>
<keyword evidence="5" id="KW-0460">Magnesium</keyword>
<dbReference type="PANTHER" id="PTHR12992:SF11">
    <property type="entry name" value="MITOCHONDRIAL COENZYME A DIPHOSPHATASE NUDT8"/>
    <property type="match status" value="1"/>
</dbReference>
<dbReference type="InterPro" id="IPR000086">
    <property type="entry name" value="NUDIX_hydrolase_dom"/>
</dbReference>
<comment type="cofactor">
    <cofactor evidence="1">
        <name>Mn(2+)</name>
        <dbReference type="ChEBI" id="CHEBI:29035"/>
    </cofactor>
</comment>
<reference evidence="9" key="1">
    <citation type="journal article" date="2019" name="Int. J. Syst. Evol. Microbiol.">
        <title>The Global Catalogue of Microorganisms (GCM) 10K type strain sequencing project: providing services to taxonomists for standard genome sequencing and annotation.</title>
        <authorList>
            <consortium name="The Broad Institute Genomics Platform"/>
            <consortium name="The Broad Institute Genome Sequencing Center for Infectious Disease"/>
            <person name="Wu L."/>
            <person name="Ma J."/>
        </authorList>
    </citation>
    <scope>NUCLEOTIDE SEQUENCE [LARGE SCALE GENOMIC DNA]</scope>
    <source>
        <strain evidence="9">NBRC 110140</strain>
    </source>
</reference>